<dbReference type="EMBL" id="JBHUDJ010000014">
    <property type="protein sequence ID" value="MFD1589088.1"/>
    <property type="molecule type" value="Genomic_DNA"/>
</dbReference>
<evidence type="ECO:0000256" key="1">
    <source>
        <dbReference type="ARBA" id="ARBA00001273"/>
    </source>
</evidence>
<keyword evidence="4" id="KW-0378">Hydrolase</keyword>
<dbReference type="GO" id="GO:0042132">
    <property type="term" value="F:fructose 1,6-bisphosphate 1-phosphatase activity"/>
    <property type="evidence" value="ECO:0007669"/>
    <property type="project" value="UniProtKB-EC"/>
</dbReference>
<reference evidence="9 10" key="1">
    <citation type="journal article" date="2019" name="Int. J. Syst. Evol. Microbiol.">
        <title>The Global Catalogue of Microorganisms (GCM) 10K type strain sequencing project: providing services to taxonomists for standard genome sequencing and annotation.</title>
        <authorList>
            <consortium name="The Broad Institute Genomics Platform"/>
            <consortium name="The Broad Institute Genome Sequencing Center for Infectious Disease"/>
            <person name="Wu L."/>
            <person name="Ma J."/>
        </authorList>
    </citation>
    <scope>NUCLEOTIDE SEQUENCE [LARGE SCALE GENOMIC DNA]</scope>
    <source>
        <strain evidence="9 10">CGMCC 1.12125</strain>
    </source>
</reference>
<dbReference type="PROSITE" id="PS00629">
    <property type="entry name" value="IMP_1"/>
    <property type="match status" value="1"/>
</dbReference>
<keyword evidence="3 8" id="KW-0479">Metal-binding</keyword>
<dbReference type="Gene3D" id="3.40.190.80">
    <property type="match status" value="1"/>
</dbReference>
<dbReference type="PANTHER" id="PTHR20854">
    <property type="entry name" value="INOSITOL MONOPHOSPHATASE"/>
    <property type="match status" value="1"/>
</dbReference>
<keyword evidence="5 8" id="KW-0460">Magnesium</keyword>
<evidence type="ECO:0000256" key="3">
    <source>
        <dbReference type="ARBA" id="ARBA00022723"/>
    </source>
</evidence>
<organism evidence="9 10">
    <name type="scientific">Halorientalis brevis</name>
    <dbReference type="NCBI Taxonomy" id="1126241"/>
    <lineage>
        <taxon>Archaea</taxon>
        <taxon>Methanobacteriati</taxon>
        <taxon>Methanobacteriota</taxon>
        <taxon>Stenosarchaea group</taxon>
        <taxon>Halobacteria</taxon>
        <taxon>Halobacteriales</taxon>
        <taxon>Haloarculaceae</taxon>
        <taxon>Halorientalis</taxon>
    </lineage>
</organism>
<evidence type="ECO:0000313" key="10">
    <source>
        <dbReference type="Proteomes" id="UP001597119"/>
    </source>
</evidence>
<keyword evidence="6" id="KW-0119">Carbohydrate metabolism</keyword>
<dbReference type="InterPro" id="IPR020583">
    <property type="entry name" value="Inositol_monoP_metal-BS"/>
</dbReference>
<accession>A0ABD6CI40</accession>
<evidence type="ECO:0000313" key="9">
    <source>
        <dbReference type="EMBL" id="MFD1589088.1"/>
    </source>
</evidence>
<evidence type="ECO:0000256" key="5">
    <source>
        <dbReference type="ARBA" id="ARBA00022842"/>
    </source>
</evidence>
<evidence type="ECO:0000256" key="6">
    <source>
        <dbReference type="ARBA" id="ARBA00023277"/>
    </source>
</evidence>
<feature type="binding site" evidence="8">
    <location>
        <position position="84"/>
    </location>
    <ligand>
        <name>Mg(2+)</name>
        <dbReference type="ChEBI" id="CHEBI:18420"/>
        <label>1</label>
        <note>catalytic</note>
    </ligand>
</feature>
<dbReference type="Gene3D" id="3.30.540.10">
    <property type="entry name" value="Fructose-1,6-Bisphosphatase, subunit A, domain 1"/>
    <property type="match status" value="1"/>
</dbReference>
<dbReference type="SUPFAM" id="SSF56655">
    <property type="entry name" value="Carbohydrate phosphatase"/>
    <property type="match status" value="1"/>
</dbReference>
<dbReference type="PANTHER" id="PTHR20854:SF4">
    <property type="entry name" value="INOSITOL-1-MONOPHOSPHATASE-RELATED"/>
    <property type="match status" value="1"/>
</dbReference>
<evidence type="ECO:0000256" key="4">
    <source>
        <dbReference type="ARBA" id="ARBA00022801"/>
    </source>
</evidence>
<feature type="binding site" evidence="8">
    <location>
        <position position="86"/>
    </location>
    <ligand>
        <name>Mg(2+)</name>
        <dbReference type="ChEBI" id="CHEBI:18420"/>
        <label>1</label>
        <note>catalytic</note>
    </ligand>
</feature>
<comment type="cofactor">
    <cofactor evidence="8">
        <name>Mg(2+)</name>
        <dbReference type="ChEBI" id="CHEBI:18420"/>
    </cofactor>
</comment>
<dbReference type="PRINTS" id="PR00377">
    <property type="entry name" value="IMPHPHTASES"/>
</dbReference>
<comment type="similarity">
    <text evidence="7">Belongs to the inositol monophosphatase superfamily. FBPase class 4 family.</text>
</comment>
<dbReference type="AlphaFoldDB" id="A0ABD6CI40"/>
<dbReference type="RefSeq" id="WP_247378737.1">
    <property type="nucleotide sequence ID" value="NZ_JALLGV010000005.1"/>
</dbReference>
<dbReference type="CDD" id="cd01637">
    <property type="entry name" value="IMPase_like"/>
    <property type="match status" value="1"/>
</dbReference>
<dbReference type="Proteomes" id="UP001597119">
    <property type="component" value="Unassembled WGS sequence"/>
</dbReference>
<dbReference type="InterPro" id="IPR000760">
    <property type="entry name" value="Inositol_monophosphatase-like"/>
</dbReference>
<evidence type="ECO:0000256" key="2">
    <source>
        <dbReference type="ARBA" id="ARBA00013093"/>
    </source>
</evidence>
<evidence type="ECO:0000256" key="8">
    <source>
        <dbReference type="PIRSR" id="PIRSR600760-2"/>
    </source>
</evidence>
<feature type="binding site" evidence="8">
    <location>
        <position position="211"/>
    </location>
    <ligand>
        <name>Mg(2+)</name>
        <dbReference type="ChEBI" id="CHEBI:18420"/>
        <label>1</label>
        <note>catalytic</note>
    </ligand>
</feature>
<feature type="binding site" evidence="8">
    <location>
        <position position="87"/>
    </location>
    <ligand>
        <name>Mg(2+)</name>
        <dbReference type="ChEBI" id="CHEBI:18420"/>
        <label>1</label>
        <note>catalytic</note>
    </ligand>
</feature>
<sequence>MDETPLELAREAARAGGVAANDRFREAIAVETKAHKNDLVSAADTAAQDRVVERLGASSDAPVVGEEDEDRAEIPAEGMAWVVDPIDGTANYLRGLRFWTTTVAAVEDGEPIAAATVMPALDDEYVGGEGEPTLNGDPVTVSGRDDVETFAVAVLGWGPHGQREAYAALSSAVVERCGDMRRFGSMQSALAFVASGGLDAAVTTRQPSPWDSVAGVHLIRQAGGTVTDLAGDRWQHDSTGLVASNGRAHDEVLAVAQDVVDDVDG</sequence>
<evidence type="ECO:0000256" key="7">
    <source>
        <dbReference type="ARBA" id="ARBA00038103"/>
    </source>
</evidence>
<gene>
    <name evidence="9" type="ORF">ACFR9U_19070</name>
</gene>
<proteinExistence type="inferred from homology"/>
<dbReference type="EC" id="3.1.3.11" evidence="2"/>
<keyword evidence="10" id="KW-1185">Reference proteome</keyword>
<dbReference type="Pfam" id="PF00459">
    <property type="entry name" value="Inositol_P"/>
    <property type="match status" value="1"/>
</dbReference>
<protein>
    <recommendedName>
        <fullName evidence="2">fructose-bisphosphatase</fullName>
        <ecNumber evidence="2">3.1.3.11</ecNumber>
    </recommendedName>
</protein>
<feature type="binding site" evidence="8">
    <location>
        <position position="66"/>
    </location>
    <ligand>
        <name>Mg(2+)</name>
        <dbReference type="ChEBI" id="CHEBI:18420"/>
        <label>1</label>
        <note>catalytic</note>
    </ligand>
</feature>
<name>A0ABD6CI40_9EURY</name>
<comment type="catalytic activity">
    <reaction evidence="1">
        <text>beta-D-fructose 1,6-bisphosphate + H2O = beta-D-fructose 6-phosphate + phosphate</text>
        <dbReference type="Rhea" id="RHEA:11064"/>
        <dbReference type="ChEBI" id="CHEBI:15377"/>
        <dbReference type="ChEBI" id="CHEBI:32966"/>
        <dbReference type="ChEBI" id="CHEBI:43474"/>
        <dbReference type="ChEBI" id="CHEBI:57634"/>
        <dbReference type="EC" id="3.1.3.11"/>
    </reaction>
</comment>
<dbReference type="GO" id="GO:0046872">
    <property type="term" value="F:metal ion binding"/>
    <property type="evidence" value="ECO:0007669"/>
    <property type="project" value="UniProtKB-KW"/>
</dbReference>
<comment type="caution">
    <text evidence="9">The sequence shown here is derived from an EMBL/GenBank/DDBJ whole genome shotgun (WGS) entry which is preliminary data.</text>
</comment>